<evidence type="ECO:0000256" key="1">
    <source>
        <dbReference type="SAM" id="MobiDB-lite"/>
    </source>
</evidence>
<reference evidence="2 3" key="2">
    <citation type="journal article" date="2017" name="Front. Plant Sci.">
        <title>Gene Classification and Mining of Molecular Markers Useful in Red Clover (Trifolium pratense) Breeding.</title>
        <authorList>
            <person name="Istvanek J."/>
            <person name="Dluhosova J."/>
            <person name="Dluhos P."/>
            <person name="Patkova L."/>
            <person name="Nedelnik J."/>
            <person name="Repkova J."/>
        </authorList>
    </citation>
    <scope>NUCLEOTIDE SEQUENCE [LARGE SCALE GENOMIC DNA]</scope>
    <source>
        <strain evidence="3">cv. Tatra</strain>
        <tissue evidence="2">Young leaves</tissue>
    </source>
</reference>
<evidence type="ECO:0000313" key="3">
    <source>
        <dbReference type="Proteomes" id="UP000236291"/>
    </source>
</evidence>
<name>A0A2K3N8C1_TRIPR</name>
<evidence type="ECO:0000313" key="2">
    <source>
        <dbReference type="EMBL" id="PNX99286.1"/>
    </source>
</evidence>
<reference evidence="2 3" key="1">
    <citation type="journal article" date="2014" name="Am. J. Bot.">
        <title>Genome assembly and annotation for red clover (Trifolium pratense; Fabaceae).</title>
        <authorList>
            <person name="Istvanek J."/>
            <person name="Jaros M."/>
            <person name="Krenek A."/>
            <person name="Repkova J."/>
        </authorList>
    </citation>
    <scope>NUCLEOTIDE SEQUENCE [LARGE SCALE GENOMIC DNA]</scope>
    <source>
        <strain evidence="3">cv. Tatra</strain>
        <tissue evidence="2">Young leaves</tissue>
    </source>
</reference>
<gene>
    <name evidence="2" type="ORF">L195_g022551</name>
</gene>
<organism evidence="2 3">
    <name type="scientific">Trifolium pratense</name>
    <name type="common">Red clover</name>
    <dbReference type="NCBI Taxonomy" id="57577"/>
    <lineage>
        <taxon>Eukaryota</taxon>
        <taxon>Viridiplantae</taxon>
        <taxon>Streptophyta</taxon>
        <taxon>Embryophyta</taxon>
        <taxon>Tracheophyta</taxon>
        <taxon>Spermatophyta</taxon>
        <taxon>Magnoliopsida</taxon>
        <taxon>eudicotyledons</taxon>
        <taxon>Gunneridae</taxon>
        <taxon>Pentapetalae</taxon>
        <taxon>rosids</taxon>
        <taxon>fabids</taxon>
        <taxon>Fabales</taxon>
        <taxon>Fabaceae</taxon>
        <taxon>Papilionoideae</taxon>
        <taxon>50 kb inversion clade</taxon>
        <taxon>NPAAA clade</taxon>
        <taxon>Hologalegina</taxon>
        <taxon>IRL clade</taxon>
        <taxon>Trifolieae</taxon>
        <taxon>Trifolium</taxon>
    </lineage>
</organism>
<dbReference type="EMBL" id="ASHM01017588">
    <property type="protein sequence ID" value="PNX99286.1"/>
    <property type="molecule type" value="Genomic_DNA"/>
</dbReference>
<proteinExistence type="predicted"/>
<dbReference type="GO" id="GO:0016740">
    <property type="term" value="F:transferase activity"/>
    <property type="evidence" value="ECO:0007669"/>
    <property type="project" value="UniProtKB-KW"/>
</dbReference>
<dbReference type="Proteomes" id="UP000236291">
    <property type="component" value="Unassembled WGS sequence"/>
</dbReference>
<feature type="compositionally biased region" description="Basic residues" evidence="1">
    <location>
        <begin position="80"/>
        <end position="99"/>
    </location>
</feature>
<dbReference type="ExpressionAtlas" id="A0A2K3N8C1">
    <property type="expression patterns" value="baseline"/>
</dbReference>
<protein>
    <submittedName>
        <fullName evidence="2">Putative beta-xylosyltransferase irx14h-like protein</fullName>
    </submittedName>
</protein>
<dbReference type="STRING" id="57577.A0A2K3N8C1"/>
<feature type="region of interest" description="Disordered" evidence="1">
    <location>
        <begin position="66"/>
        <end position="114"/>
    </location>
</feature>
<keyword evidence="2" id="KW-0808">Transferase</keyword>
<feature type="compositionally biased region" description="Polar residues" evidence="1">
    <location>
        <begin position="69"/>
        <end position="79"/>
    </location>
</feature>
<sequence>MDNQIQYCSLFAPPEEGANEGISIFCYVRLHWMSLRWIIDHPLDITVPSKHTPWPNAPPEIPIKEKVLTGTQEQTTAKHYSTKTRTSRSRRSRSKKKHDTKVIGVQVSTHSEQN</sequence>
<dbReference type="AlphaFoldDB" id="A0A2K3N8C1"/>
<accession>A0A2K3N8C1</accession>
<comment type="caution">
    <text evidence="2">The sequence shown here is derived from an EMBL/GenBank/DDBJ whole genome shotgun (WGS) entry which is preliminary data.</text>
</comment>